<dbReference type="Proteomes" id="UP000028059">
    <property type="component" value="Unassembled WGS sequence"/>
</dbReference>
<accession>A0A081RL76</accession>
<evidence type="ECO:0000313" key="1">
    <source>
        <dbReference type="EMBL" id="KEQ55949.1"/>
    </source>
</evidence>
<dbReference type="Gene3D" id="1.10.1220.170">
    <property type="match status" value="1"/>
</dbReference>
<dbReference type="EMBL" id="JOKN01000043">
    <property type="protein sequence ID" value="KEQ55949.1"/>
    <property type="molecule type" value="Genomic_DNA"/>
</dbReference>
<name>A0A081RL76_9ARCH</name>
<dbReference type="AlphaFoldDB" id="A0A081RL76"/>
<sequence length="77" mass="8706">MEQSTIKLSKKIKNDLKKQMNHPGETYEAVIARLLKNAQEDDVLSPAVIKNIEEGVADIKAGRVYTSEQVRKRLGLR</sequence>
<keyword evidence="2" id="KW-1185">Reference proteome</keyword>
<comment type="caution">
    <text evidence="1">The sequence shown here is derived from an EMBL/GenBank/DDBJ whole genome shotgun (WGS) entry which is preliminary data.</text>
</comment>
<gene>
    <name evidence="1" type="ORF">AAA799N04_01629</name>
</gene>
<reference evidence="1 2" key="1">
    <citation type="submission" date="2014-06" db="EMBL/GenBank/DDBJ databases">
        <authorList>
            <person name="Ngugi D.K."/>
            <person name="Blom J."/>
            <person name="Alam I."/>
            <person name="Rashid M."/>
            <person name="Ba Alawi W."/>
            <person name="Zhang G."/>
            <person name="Hikmawan T."/>
            <person name="Guan Y."/>
            <person name="Antunes A."/>
            <person name="Siam R."/>
            <person name="ElDorry H."/>
            <person name="Bajic V."/>
            <person name="Stingl U."/>
        </authorList>
    </citation>
    <scope>NUCLEOTIDE SEQUENCE [LARGE SCALE GENOMIC DNA]</scope>
    <source>
        <strain evidence="1">SCGC AAA799-N04</strain>
    </source>
</reference>
<evidence type="ECO:0000313" key="2">
    <source>
        <dbReference type="Proteomes" id="UP000028059"/>
    </source>
</evidence>
<protein>
    <submittedName>
        <fullName evidence="1">Uncharacterized protein</fullName>
    </submittedName>
</protein>
<organism evidence="1 2">
    <name type="scientific">Marine Group I thaumarchaeote SCGC AAA799-N04</name>
    <dbReference type="NCBI Taxonomy" id="1502293"/>
    <lineage>
        <taxon>Archaea</taxon>
        <taxon>Nitrososphaerota</taxon>
        <taxon>Marine Group I</taxon>
    </lineage>
</organism>
<proteinExistence type="predicted"/>